<organism evidence="1 2">
    <name type="scientific">Puccinia graminis f. sp. tritici (strain CRL 75-36-700-3 / race SCCL)</name>
    <name type="common">Black stem rust fungus</name>
    <dbReference type="NCBI Taxonomy" id="418459"/>
    <lineage>
        <taxon>Eukaryota</taxon>
        <taxon>Fungi</taxon>
        <taxon>Dikarya</taxon>
        <taxon>Basidiomycota</taxon>
        <taxon>Pucciniomycotina</taxon>
        <taxon>Pucciniomycetes</taxon>
        <taxon>Pucciniales</taxon>
        <taxon>Pucciniaceae</taxon>
        <taxon>Puccinia</taxon>
    </lineage>
</organism>
<name>E3JXW5_PUCGT</name>
<gene>
    <name evidence="1" type="ORF">PGTG_02351</name>
</gene>
<dbReference type="RefSeq" id="XP_003321309.1">
    <property type="nucleotide sequence ID" value="XM_003321261.1"/>
</dbReference>
<dbReference type="InParanoid" id="E3JXW5"/>
<keyword evidence="2" id="KW-1185">Reference proteome</keyword>
<dbReference type="Proteomes" id="UP000008783">
    <property type="component" value="Unassembled WGS sequence"/>
</dbReference>
<evidence type="ECO:0000313" key="2">
    <source>
        <dbReference type="Proteomes" id="UP000008783"/>
    </source>
</evidence>
<dbReference type="EMBL" id="DS178266">
    <property type="protein sequence ID" value="EFP76890.1"/>
    <property type="molecule type" value="Genomic_DNA"/>
</dbReference>
<dbReference type="GeneID" id="10529075"/>
<evidence type="ECO:0000313" key="1">
    <source>
        <dbReference type="EMBL" id="EFP76890.1"/>
    </source>
</evidence>
<sequence length="142" mass="16238">MTGCQGNLYAVPAYFHCTCFETYRCQITWPGGVKCVPEILVTCKGACPPTWVRIFAARAVRSPQSRRRVAVRASLYRRLLVFSLRWCAGTAPTVQPRKIQKVDPFESTTSSRTKINPRCRIVNFLYFACFLPVRFQPAENLR</sequence>
<reference key="1">
    <citation type="submission" date="2007-01" db="EMBL/GenBank/DDBJ databases">
        <title>The Genome Sequence of Puccinia graminis f. sp. tritici Strain CRL 75-36-700-3.</title>
        <authorList>
            <consortium name="The Broad Institute Genome Sequencing Platform"/>
            <person name="Birren B."/>
            <person name="Lander E."/>
            <person name="Galagan J."/>
            <person name="Nusbaum C."/>
            <person name="Devon K."/>
            <person name="Cuomo C."/>
            <person name="Jaffe D."/>
            <person name="Butler J."/>
            <person name="Alvarez P."/>
            <person name="Gnerre S."/>
            <person name="Grabherr M."/>
            <person name="Mauceli E."/>
            <person name="Brockman W."/>
            <person name="Young S."/>
            <person name="LaButti K."/>
            <person name="Sykes S."/>
            <person name="DeCaprio D."/>
            <person name="Crawford M."/>
            <person name="Koehrsen M."/>
            <person name="Engels R."/>
            <person name="Montgomery P."/>
            <person name="Pearson M."/>
            <person name="Howarth C."/>
            <person name="Larson L."/>
            <person name="White J."/>
            <person name="Zeng Q."/>
            <person name="Kodira C."/>
            <person name="Yandava C."/>
            <person name="Alvarado L."/>
            <person name="O'Leary S."/>
            <person name="Szabo L."/>
            <person name="Dean R."/>
            <person name="Schein J."/>
        </authorList>
    </citation>
    <scope>NUCLEOTIDE SEQUENCE</scope>
    <source>
        <strain>CRL 75-36-700-3</strain>
    </source>
</reference>
<proteinExistence type="predicted"/>
<accession>E3JXW5</accession>
<reference evidence="2" key="2">
    <citation type="journal article" date="2011" name="Proc. Natl. Acad. Sci. U.S.A.">
        <title>Obligate biotrophy features unraveled by the genomic analysis of rust fungi.</title>
        <authorList>
            <person name="Duplessis S."/>
            <person name="Cuomo C.A."/>
            <person name="Lin Y.-C."/>
            <person name="Aerts A."/>
            <person name="Tisserant E."/>
            <person name="Veneault-Fourrey C."/>
            <person name="Joly D.L."/>
            <person name="Hacquard S."/>
            <person name="Amselem J."/>
            <person name="Cantarel B.L."/>
            <person name="Chiu R."/>
            <person name="Coutinho P.M."/>
            <person name="Feau N."/>
            <person name="Field M."/>
            <person name="Frey P."/>
            <person name="Gelhaye E."/>
            <person name="Goldberg J."/>
            <person name="Grabherr M.G."/>
            <person name="Kodira C.D."/>
            <person name="Kohler A."/>
            <person name="Kuees U."/>
            <person name="Lindquist E.A."/>
            <person name="Lucas S.M."/>
            <person name="Mago R."/>
            <person name="Mauceli E."/>
            <person name="Morin E."/>
            <person name="Murat C."/>
            <person name="Pangilinan J.L."/>
            <person name="Park R."/>
            <person name="Pearson M."/>
            <person name="Quesneville H."/>
            <person name="Rouhier N."/>
            <person name="Sakthikumar S."/>
            <person name="Salamov A.A."/>
            <person name="Schmutz J."/>
            <person name="Selles B."/>
            <person name="Shapiro H."/>
            <person name="Tanguay P."/>
            <person name="Tuskan G.A."/>
            <person name="Henrissat B."/>
            <person name="Van de Peer Y."/>
            <person name="Rouze P."/>
            <person name="Ellis J.G."/>
            <person name="Dodds P.N."/>
            <person name="Schein J.E."/>
            <person name="Zhong S."/>
            <person name="Hamelin R.C."/>
            <person name="Grigoriev I.V."/>
            <person name="Szabo L.J."/>
            <person name="Martin F."/>
        </authorList>
    </citation>
    <scope>NUCLEOTIDE SEQUENCE [LARGE SCALE GENOMIC DNA]</scope>
    <source>
        <strain evidence="2">CRL 75-36-700-3 / race SCCL</strain>
    </source>
</reference>
<dbReference type="VEuPathDB" id="FungiDB:PGTG_02351"/>
<dbReference type="OrthoDB" id="10607077at2759"/>
<dbReference type="KEGG" id="pgr:PGTG_02351"/>
<protein>
    <submittedName>
        <fullName evidence="1">Uncharacterized protein</fullName>
    </submittedName>
</protein>
<dbReference type="HOGENOM" id="CLU_1816745_0_0_1"/>
<dbReference type="AlphaFoldDB" id="E3JXW5"/>